<dbReference type="InterPro" id="IPR011256">
    <property type="entry name" value="Reg_factor_effector_dom_sf"/>
</dbReference>
<dbReference type="KEGG" id="xbc:ELE36_13120"/>
<evidence type="ECO:0000256" key="1">
    <source>
        <dbReference type="SAM" id="Phobius"/>
    </source>
</evidence>
<keyword evidence="1" id="KW-1133">Transmembrane helix</keyword>
<dbReference type="EMBL" id="CP035704">
    <property type="protein sequence ID" value="QBB71219.1"/>
    <property type="molecule type" value="Genomic_DNA"/>
</dbReference>
<feature type="transmembrane region" description="Helical" evidence="1">
    <location>
        <begin position="7"/>
        <end position="25"/>
    </location>
</feature>
<evidence type="ECO:0000313" key="3">
    <source>
        <dbReference type="Proteomes" id="UP000291562"/>
    </source>
</evidence>
<reference evidence="2 3" key="1">
    <citation type="submission" date="2019-01" db="EMBL/GenBank/DDBJ databases">
        <title>Pseudolysobacter antarctica gen. nov., sp. nov., isolated from Fildes Peninsula, Antarctica.</title>
        <authorList>
            <person name="Wei Z."/>
            <person name="Peng F."/>
        </authorList>
    </citation>
    <scope>NUCLEOTIDE SEQUENCE [LARGE SCALE GENOMIC DNA]</scope>
    <source>
        <strain evidence="2 3">AQ6-296</strain>
    </source>
</reference>
<accession>A0A411HL14</accession>
<evidence type="ECO:0008006" key="4">
    <source>
        <dbReference type="Google" id="ProtNLM"/>
    </source>
</evidence>
<dbReference type="RefSeq" id="WP_129834009.1">
    <property type="nucleotide sequence ID" value="NZ_CP035704.1"/>
</dbReference>
<keyword evidence="1" id="KW-0812">Transmembrane</keyword>
<dbReference type="AlphaFoldDB" id="A0A411HL14"/>
<keyword evidence="3" id="KW-1185">Reference proteome</keyword>
<dbReference type="Gene3D" id="3.20.80.10">
    <property type="entry name" value="Regulatory factor, effector binding domain"/>
    <property type="match status" value="1"/>
</dbReference>
<dbReference type="SUPFAM" id="SSF55961">
    <property type="entry name" value="Bet v1-like"/>
    <property type="match status" value="1"/>
</dbReference>
<organism evidence="2 3">
    <name type="scientific">Pseudolysobacter antarcticus</name>
    <dbReference type="NCBI Taxonomy" id="2511995"/>
    <lineage>
        <taxon>Bacteria</taxon>
        <taxon>Pseudomonadati</taxon>
        <taxon>Pseudomonadota</taxon>
        <taxon>Gammaproteobacteria</taxon>
        <taxon>Lysobacterales</taxon>
        <taxon>Rhodanobacteraceae</taxon>
        <taxon>Pseudolysobacter</taxon>
    </lineage>
</organism>
<sequence>MIRLLEFFVAIVIVFILAVLFGVALPNHGHIERTLEISNPARQVYDSIDGFSTYPNWSALSSYDAAVKFTPSGPVSGKGAKVDWASTSPQIGNGSLTIDSDQQDTQVKMLLENDWKGLNKAYTIDLAPTQNGKTVKITWAYDVDYGWDLLARYSGLYLEGDPAAQIQLNLGKLSNTLATVPLVDYKDTVIEIVDVVAKPVLMVSTSAKRSLDEVADATDKATGLINDVIKKNKLAANGPRTTVTTNWGDDTYSFDVLVPVDRNDINLPEENPVKVANSFAGKALKNTFTGSPAQLPLVRLMLKAYALTHGYKFDDTTETGTGRFFDELTTSDPAAADDQQSFNVYLPIQTQ</sequence>
<gene>
    <name evidence="2" type="ORF">ELE36_13120</name>
</gene>
<keyword evidence="1" id="KW-0472">Membrane</keyword>
<dbReference type="Proteomes" id="UP000291562">
    <property type="component" value="Chromosome"/>
</dbReference>
<evidence type="ECO:0000313" key="2">
    <source>
        <dbReference type="EMBL" id="QBB71219.1"/>
    </source>
</evidence>
<dbReference type="OrthoDB" id="5293446at2"/>
<proteinExistence type="predicted"/>
<protein>
    <recommendedName>
        <fullName evidence="4">Polyketide cyclase</fullName>
    </recommendedName>
</protein>
<name>A0A411HL14_9GAMM</name>